<dbReference type="InterPro" id="IPR050796">
    <property type="entry name" value="SCF_F-box_component"/>
</dbReference>
<proteinExistence type="predicted"/>
<dbReference type="Pfam" id="PF07734">
    <property type="entry name" value="FBA_1"/>
    <property type="match status" value="1"/>
</dbReference>
<dbReference type="PANTHER" id="PTHR31672:SF13">
    <property type="entry name" value="F-BOX PROTEIN CPR30-LIKE"/>
    <property type="match status" value="1"/>
</dbReference>
<feature type="domain" description="F-box associated beta-propeller type 1" evidence="1">
    <location>
        <begin position="57"/>
        <end position="302"/>
    </location>
</feature>
<sequence>MFIKQHSEIRASKGNGYLLYVQMNYDPRRAFTLLREETFEQALEIDIPFQPVDMYLVVIGSCKGLLCVTDTEMFGSVIYLCNPYIRRCRVINHPIPGDVESSDDTRNDSVSLGFGYYDKTDDYKIVRIVVPGDEHDQETANRTNIEVYSSSTNSWKSVVVEGFSWSICDVKSELVVGDSVHWRAFHKYTNKDVLMILAFHLGNETFQQIRLPNYEVDGEDMMECITLYKGNLSLFLFHKVDRQHPWQGQYCYLWVMKEYGVYGSWTKTLTVTVAPAVLRPLGFTRNDEIVFEDCEQDLVVCHFGSITAKALRVEATGLLYFGSYMDSLVLL</sequence>
<organism evidence="2">
    <name type="scientific">Sesamum radiatum</name>
    <name type="common">Black benniseed</name>
    <dbReference type="NCBI Taxonomy" id="300843"/>
    <lineage>
        <taxon>Eukaryota</taxon>
        <taxon>Viridiplantae</taxon>
        <taxon>Streptophyta</taxon>
        <taxon>Embryophyta</taxon>
        <taxon>Tracheophyta</taxon>
        <taxon>Spermatophyta</taxon>
        <taxon>Magnoliopsida</taxon>
        <taxon>eudicotyledons</taxon>
        <taxon>Gunneridae</taxon>
        <taxon>Pentapetalae</taxon>
        <taxon>asterids</taxon>
        <taxon>lamiids</taxon>
        <taxon>Lamiales</taxon>
        <taxon>Pedaliaceae</taxon>
        <taxon>Sesamum</taxon>
    </lineage>
</organism>
<reference evidence="2" key="2">
    <citation type="journal article" date="2024" name="Plant">
        <title>Genomic evolution and insights into agronomic trait innovations of Sesamum species.</title>
        <authorList>
            <person name="Miao H."/>
            <person name="Wang L."/>
            <person name="Qu L."/>
            <person name="Liu H."/>
            <person name="Sun Y."/>
            <person name="Le M."/>
            <person name="Wang Q."/>
            <person name="Wei S."/>
            <person name="Zheng Y."/>
            <person name="Lin W."/>
            <person name="Duan Y."/>
            <person name="Cao H."/>
            <person name="Xiong S."/>
            <person name="Wang X."/>
            <person name="Wei L."/>
            <person name="Li C."/>
            <person name="Ma Q."/>
            <person name="Ju M."/>
            <person name="Zhao R."/>
            <person name="Li G."/>
            <person name="Mu C."/>
            <person name="Tian Q."/>
            <person name="Mei H."/>
            <person name="Zhang T."/>
            <person name="Gao T."/>
            <person name="Zhang H."/>
        </authorList>
    </citation>
    <scope>NUCLEOTIDE SEQUENCE</scope>
    <source>
        <strain evidence="2">G02</strain>
    </source>
</reference>
<evidence type="ECO:0000259" key="1">
    <source>
        <dbReference type="Pfam" id="PF07734"/>
    </source>
</evidence>
<reference evidence="2" key="1">
    <citation type="submission" date="2020-06" db="EMBL/GenBank/DDBJ databases">
        <authorList>
            <person name="Li T."/>
            <person name="Hu X."/>
            <person name="Zhang T."/>
            <person name="Song X."/>
            <person name="Zhang H."/>
            <person name="Dai N."/>
            <person name="Sheng W."/>
            <person name="Hou X."/>
            <person name="Wei L."/>
        </authorList>
    </citation>
    <scope>NUCLEOTIDE SEQUENCE</scope>
    <source>
        <strain evidence="2">G02</strain>
        <tissue evidence="2">Leaf</tissue>
    </source>
</reference>
<accession>A0AAW2U760</accession>
<name>A0AAW2U760_SESRA</name>
<dbReference type="EMBL" id="JACGWJ010000006">
    <property type="protein sequence ID" value="KAL0412903.1"/>
    <property type="molecule type" value="Genomic_DNA"/>
</dbReference>
<dbReference type="InterPro" id="IPR006527">
    <property type="entry name" value="F-box-assoc_dom_typ1"/>
</dbReference>
<protein>
    <submittedName>
        <fullName evidence="2">F-box protein</fullName>
    </submittedName>
</protein>
<evidence type="ECO:0000313" key="2">
    <source>
        <dbReference type="EMBL" id="KAL0412903.1"/>
    </source>
</evidence>
<dbReference type="AlphaFoldDB" id="A0AAW2U760"/>
<comment type="caution">
    <text evidence="2">The sequence shown here is derived from an EMBL/GenBank/DDBJ whole genome shotgun (WGS) entry which is preliminary data.</text>
</comment>
<dbReference type="PANTHER" id="PTHR31672">
    <property type="entry name" value="BNACNNG10540D PROTEIN"/>
    <property type="match status" value="1"/>
</dbReference>
<dbReference type="NCBIfam" id="TIGR01640">
    <property type="entry name" value="F_box_assoc_1"/>
    <property type="match status" value="1"/>
</dbReference>
<dbReference type="InterPro" id="IPR017451">
    <property type="entry name" value="F-box-assoc_interact_dom"/>
</dbReference>
<gene>
    <name evidence="2" type="ORF">Sradi_1492000</name>
</gene>